<protein>
    <submittedName>
        <fullName evidence="3">Anthranilate synthase component 2</fullName>
    </submittedName>
</protein>
<dbReference type="GO" id="GO:0000162">
    <property type="term" value="P:L-tryptophan biosynthetic process"/>
    <property type="evidence" value="ECO:0007669"/>
    <property type="project" value="TreeGrafter"/>
</dbReference>
<organism evidence="3 4">
    <name type="scientific">Lachnobacterium bovis DSM 14045</name>
    <dbReference type="NCBI Taxonomy" id="1122142"/>
    <lineage>
        <taxon>Bacteria</taxon>
        <taxon>Bacillati</taxon>
        <taxon>Bacillota</taxon>
        <taxon>Clostridia</taxon>
        <taxon>Lachnospirales</taxon>
        <taxon>Lachnospiraceae</taxon>
        <taxon>Lachnobacterium</taxon>
    </lineage>
</organism>
<feature type="domain" description="Glutamine amidotransferase" evidence="2">
    <location>
        <begin position="3"/>
        <end position="188"/>
    </location>
</feature>
<dbReference type="PRINTS" id="PR00096">
    <property type="entry name" value="GATASE"/>
</dbReference>
<dbReference type="InterPro" id="IPR050472">
    <property type="entry name" value="Anth_synth/Amidotransfase"/>
</dbReference>
<reference evidence="3 4" key="1">
    <citation type="submission" date="2016-10" db="EMBL/GenBank/DDBJ databases">
        <authorList>
            <person name="de Groot N.N."/>
        </authorList>
    </citation>
    <scope>NUCLEOTIDE SEQUENCE [LARGE SCALE GENOMIC DNA]</scope>
    <source>
        <strain evidence="3 4">DSM 14045</strain>
    </source>
</reference>
<dbReference type="PRINTS" id="PR00099">
    <property type="entry name" value="CPSGATASE"/>
</dbReference>
<dbReference type="STRING" id="1122142.SAMN02910414_00721"/>
<evidence type="ECO:0000256" key="1">
    <source>
        <dbReference type="ARBA" id="ARBA00022962"/>
    </source>
</evidence>
<dbReference type="RefSeq" id="WP_074716224.1">
    <property type="nucleotide sequence ID" value="NZ_FNPG01000007.1"/>
</dbReference>
<dbReference type="SUPFAM" id="SSF52317">
    <property type="entry name" value="Class I glutamine amidotransferase-like"/>
    <property type="match status" value="1"/>
</dbReference>
<dbReference type="Proteomes" id="UP000183918">
    <property type="component" value="Unassembled WGS sequence"/>
</dbReference>
<proteinExistence type="predicted"/>
<dbReference type="InterPro" id="IPR029062">
    <property type="entry name" value="Class_I_gatase-like"/>
</dbReference>
<keyword evidence="1" id="KW-0315">Glutamine amidotransferase</keyword>
<evidence type="ECO:0000313" key="3">
    <source>
        <dbReference type="EMBL" id="SDY08491.1"/>
    </source>
</evidence>
<dbReference type="PANTHER" id="PTHR43418:SF4">
    <property type="entry name" value="MULTIFUNCTIONAL TRYPTOPHAN BIOSYNTHESIS PROTEIN"/>
    <property type="match status" value="1"/>
</dbReference>
<dbReference type="NCBIfam" id="TIGR00566">
    <property type="entry name" value="trpG_papA"/>
    <property type="match status" value="1"/>
</dbReference>
<dbReference type="AlphaFoldDB" id="A0A1H3GZ24"/>
<dbReference type="OrthoDB" id="9804328at2"/>
<keyword evidence="4" id="KW-1185">Reference proteome</keyword>
<dbReference type="EMBL" id="FNPG01000007">
    <property type="protein sequence ID" value="SDY08491.1"/>
    <property type="molecule type" value="Genomic_DNA"/>
</dbReference>
<gene>
    <name evidence="3" type="ORF">SAMN02910414_00721</name>
</gene>
<dbReference type="CDD" id="cd01743">
    <property type="entry name" value="GATase1_Anthranilate_Synthase"/>
    <property type="match status" value="1"/>
</dbReference>
<dbReference type="PRINTS" id="PR00097">
    <property type="entry name" value="ANTSNTHASEII"/>
</dbReference>
<evidence type="ECO:0000313" key="4">
    <source>
        <dbReference type="Proteomes" id="UP000183918"/>
    </source>
</evidence>
<dbReference type="Pfam" id="PF00117">
    <property type="entry name" value="GATase"/>
    <property type="match status" value="1"/>
</dbReference>
<dbReference type="PANTHER" id="PTHR43418">
    <property type="entry name" value="MULTIFUNCTIONAL TRYPTOPHAN BIOSYNTHESIS PROTEIN-RELATED"/>
    <property type="match status" value="1"/>
</dbReference>
<dbReference type="GO" id="GO:0004049">
    <property type="term" value="F:anthranilate synthase activity"/>
    <property type="evidence" value="ECO:0007669"/>
    <property type="project" value="TreeGrafter"/>
</dbReference>
<dbReference type="InterPro" id="IPR017926">
    <property type="entry name" value="GATASE"/>
</dbReference>
<dbReference type="InterPro" id="IPR006221">
    <property type="entry name" value="TrpG/PapA_dom"/>
</dbReference>
<dbReference type="Gene3D" id="3.40.50.880">
    <property type="match status" value="1"/>
</dbReference>
<dbReference type="GO" id="GO:0005829">
    <property type="term" value="C:cytosol"/>
    <property type="evidence" value="ECO:0007669"/>
    <property type="project" value="TreeGrafter"/>
</dbReference>
<evidence type="ECO:0000259" key="2">
    <source>
        <dbReference type="Pfam" id="PF00117"/>
    </source>
</evidence>
<dbReference type="PROSITE" id="PS51273">
    <property type="entry name" value="GATASE_TYPE_1"/>
    <property type="match status" value="1"/>
</dbReference>
<sequence>MILLIDNYDSFTYNLYQYFGELGADIIVKKNDEITVEEVEKYYLEKDLRGIVISPGPKAPKDAGICIDVIKKFYKLIPILGICLGHQCIGEAFGGEIVHANKMMHGKKSIIKHNEKGILNGISNPLEVARYHSLVISKEDFPDDLEILSMSDDNEIMAVEHKKYKVYGLQFHPESVYTQKGHEILLNYLNETKNVKSEVLQVDFR</sequence>
<name>A0A1H3GZ24_9FIRM</name>
<dbReference type="FunFam" id="3.40.50.880:FF:000003">
    <property type="entry name" value="Anthranilate synthase component II"/>
    <property type="match status" value="1"/>
</dbReference>
<accession>A0A1H3GZ24</accession>